<dbReference type="AlphaFoldDB" id="Q6H059"/>
<feature type="domain" description="DUF4253" evidence="1">
    <location>
        <begin position="188"/>
        <end position="294"/>
    </location>
</feature>
<reference evidence="2" key="2">
    <citation type="submission" date="2004-02" db="EMBL/GenBank/DDBJ databases">
        <authorList>
            <person name="Stowe-Evans E."/>
            <person name="Ford J."/>
            <person name="Kehoe D.M."/>
        </authorList>
    </citation>
    <scope>NUCLEOTIDE SEQUENCE</scope>
    <source>
        <strain evidence="2">FD33</strain>
    </source>
</reference>
<organism evidence="2">
    <name type="scientific">Microchaete diplosiphon</name>
    <name type="common">Fremyella diplosiphon</name>
    <dbReference type="NCBI Taxonomy" id="1197"/>
    <lineage>
        <taxon>Bacteria</taxon>
        <taxon>Bacillati</taxon>
        <taxon>Cyanobacteriota</taxon>
        <taxon>Cyanophyceae</taxon>
        <taxon>Nostocales</taxon>
        <taxon>Rivulariaceae</taxon>
        <taxon>Microchaete</taxon>
    </lineage>
</organism>
<proteinExistence type="predicted"/>
<protein>
    <recommendedName>
        <fullName evidence="1">DUF4253 domain-containing protein</fullName>
    </recommendedName>
</protein>
<accession>Q6H059</accession>
<dbReference type="Pfam" id="PF14062">
    <property type="entry name" value="DUF4253"/>
    <property type="match status" value="1"/>
</dbReference>
<evidence type="ECO:0000313" key="2">
    <source>
        <dbReference type="EMBL" id="AAT41910.1"/>
    </source>
</evidence>
<evidence type="ECO:0000259" key="1">
    <source>
        <dbReference type="Pfam" id="PF14062"/>
    </source>
</evidence>
<name>Q6H059_MICDP</name>
<dbReference type="EMBL" id="AY548447">
    <property type="protein sequence ID" value="AAT41910.1"/>
    <property type="molecule type" value="Genomic_DNA"/>
</dbReference>
<reference evidence="2" key="1">
    <citation type="journal article" date="2004" name="J. Bacteriol.">
        <title>Genomic DNA microarray analysis: identification of new genes regulated by light color in the cyanobacterium Fremyella diplosiphon.</title>
        <authorList>
            <person name="Stowe-Evans E.L."/>
            <person name="Ford J."/>
            <person name="Kehoe D.M."/>
        </authorList>
    </citation>
    <scope>NUCLEOTIDE SEQUENCE</scope>
    <source>
        <strain evidence="2">FD33</strain>
    </source>
</reference>
<sequence length="294" mass="34227">MAINNKQGADTQYMVINQSQLQSILAQHSIKSDTLELLWKVDSQQIYGLTVAGAEAIKYWQQLRQLVDETEHYPLLLGNRDEVESHLETLKFNNQDSSIYQSLTVTEIITQADAFNVDEWLNNKAQQQREERATLWADDSNTIEMQNTLDPLTQIEIGEWDDLISEQPQRYTIPYNILTRLPHPNIVLAMIPTKLSWQVPAFLKFGNWNDCPLPTIHVGLMRYWQQKYGAEVVGITHDVVEMCVNHPPQNREDAFHLAQEQYMYCADIVDQSVETLNNLAAMLLNRKVWYFWWD</sequence>
<dbReference type="InterPro" id="IPR025349">
    <property type="entry name" value="DUF4253"/>
</dbReference>